<feature type="compositionally biased region" description="Low complexity" evidence="1">
    <location>
        <begin position="724"/>
        <end position="733"/>
    </location>
</feature>
<dbReference type="OrthoDB" id="426133at2759"/>
<dbReference type="PANTHER" id="PTHR37834:SF2">
    <property type="entry name" value="ESTERASE, SGNH HYDROLASE-TYPE"/>
    <property type="match status" value="1"/>
</dbReference>
<dbReference type="Gene3D" id="3.40.50.1110">
    <property type="entry name" value="SGNH hydrolase"/>
    <property type="match status" value="1"/>
</dbReference>
<evidence type="ECO:0000256" key="2">
    <source>
        <dbReference type="SAM" id="SignalP"/>
    </source>
</evidence>
<keyword evidence="5" id="KW-1185">Reference proteome</keyword>
<dbReference type="EMBL" id="GL833151">
    <property type="protein sequence ID" value="EGB04452.1"/>
    <property type="molecule type" value="Genomic_DNA"/>
</dbReference>
<dbReference type="InterPro" id="IPR013830">
    <property type="entry name" value="SGNH_hydro"/>
</dbReference>
<gene>
    <name evidence="4" type="ORF">AURANDRAFT_67214</name>
</gene>
<feature type="compositionally biased region" description="Low complexity" evidence="1">
    <location>
        <begin position="616"/>
        <end position="626"/>
    </location>
</feature>
<feature type="compositionally biased region" description="Acidic residues" evidence="1">
    <location>
        <begin position="737"/>
        <end position="747"/>
    </location>
</feature>
<dbReference type="SUPFAM" id="SSF52266">
    <property type="entry name" value="SGNH hydrolase"/>
    <property type="match status" value="1"/>
</dbReference>
<dbReference type="InParanoid" id="F0YK74"/>
<feature type="chain" id="PRO_5003264745" description="SGNH hydrolase-type esterase domain-containing protein" evidence="2">
    <location>
        <begin position="22"/>
        <end position="766"/>
    </location>
</feature>
<feature type="signal peptide" evidence="2">
    <location>
        <begin position="1"/>
        <end position="21"/>
    </location>
</feature>
<protein>
    <recommendedName>
        <fullName evidence="3">SGNH hydrolase-type esterase domain-containing protein</fullName>
    </recommendedName>
</protein>
<dbReference type="Pfam" id="PF13472">
    <property type="entry name" value="Lipase_GDSL_2"/>
    <property type="match status" value="1"/>
</dbReference>
<feature type="region of interest" description="Disordered" evidence="1">
    <location>
        <begin position="609"/>
        <end position="655"/>
    </location>
</feature>
<evidence type="ECO:0000256" key="1">
    <source>
        <dbReference type="SAM" id="MobiDB-lite"/>
    </source>
</evidence>
<name>F0YK74_AURAN</name>
<dbReference type="PANTHER" id="PTHR37834">
    <property type="entry name" value="GDSL-LIKE LIPASE/ACYLHYDROLASE DOMAIN PROTEIN (AFU_ORTHOLOGUE AFUA_2G00620)"/>
    <property type="match status" value="1"/>
</dbReference>
<dbReference type="Proteomes" id="UP000002729">
    <property type="component" value="Unassembled WGS sequence"/>
</dbReference>
<evidence type="ECO:0000313" key="5">
    <source>
        <dbReference type="Proteomes" id="UP000002729"/>
    </source>
</evidence>
<dbReference type="InterPro" id="IPR036514">
    <property type="entry name" value="SGNH_hydro_sf"/>
</dbReference>
<feature type="region of interest" description="Disordered" evidence="1">
    <location>
        <begin position="703"/>
        <end position="766"/>
    </location>
</feature>
<dbReference type="InterPro" id="IPR052762">
    <property type="entry name" value="PCW_deacetylase/CE"/>
</dbReference>
<feature type="compositionally biased region" description="Basic residues" evidence="1">
    <location>
        <begin position="637"/>
        <end position="647"/>
    </location>
</feature>
<accession>F0YK74</accession>
<dbReference type="RefSeq" id="XP_009040839.1">
    <property type="nucleotide sequence ID" value="XM_009042591.1"/>
</dbReference>
<dbReference type="AlphaFoldDB" id="F0YK74"/>
<evidence type="ECO:0000313" key="4">
    <source>
        <dbReference type="EMBL" id="EGB04452.1"/>
    </source>
</evidence>
<reference evidence="4 5" key="1">
    <citation type="journal article" date="2011" name="Proc. Natl. Acad. Sci. U.S.A.">
        <title>Niche of harmful alga Aureococcus anophagefferens revealed through ecogenomics.</title>
        <authorList>
            <person name="Gobler C.J."/>
            <person name="Berry D.L."/>
            <person name="Dyhrman S.T."/>
            <person name="Wilhelm S.W."/>
            <person name="Salamov A."/>
            <person name="Lobanov A.V."/>
            <person name="Zhang Y."/>
            <person name="Collier J.L."/>
            <person name="Wurch L.L."/>
            <person name="Kustka A.B."/>
            <person name="Dill B.D."/>
            <person name="Shah M."/>
            <person name="VerBerkmoes N.C."/>
            <person name="Kuo A."/>
            <person name="Terry A."/>
            <person name="Pangilinan J."/>
            <person name="Lindquist E.A."/>
            <person name="Lucas S."/>
            <person name="Paulsen I.T."/>
            <person name="Hattenrath-Lehmann T.K."/>
            <person name="Talmage S.C."/>
            <person name="Walker E.A."/>
            <person name="Koch F."/>
            <person name="Burson A.M."/>
            <person name="Marcoval M.A."/>
            <person name="Tang Y.Z."/>
            <person name="Lecleir G.R."/>
            <person name="Coyne K.J."/>
            <person name="Berg G.M."/>
            <person name="Bertrand E.M."/>
            <person name="Saito M.A."/>
            <person name="Gladyshev V.N."/>
            <person name="Grigoriev I.V."/>
        </authorList>
    </citation>
    <scope>NUCLEOTIDE SEQUENCE [LARGE SCALE GENOMIC DNA]</scope>
    <source>
        <strain evidence="5">CCMP 1984</strain>
    </source>
</reference>
<dbReference type="GeneID" id="20226125"/>
<organism evidence="5">
    <name type="scientific">Aureococcus anophagefferens</name>
    <name type="common">Harmful bloom alga</name>
    <dbReference type="NCBI Taxonomy" id="44056"/>
    <lineage>
        <taxon>Eukaryota</taxon>
        <taxon>Sar</taxon>
        <taxon>Stramenopiles</taxon>
        <taxon>Ochrophyta</taxon>
        <taxon>Pelagophyceae</taxon>
        <taxon>Pelagomonadales</taxon>
        <taxon>Pelagomonadaceae</taxon>
        <taxon>Aureococcus</taxon>
    </lineage>
</organism>
<sequence>MQPRTMRLPILLVAALRAASATRLDAGDALVSWAGRRRGSASGQVSFDWVGVAARVKVVNATFVRAVVATSAPFRGTRLKAYGSDAGYLMMPTVQFWVDARGGSDRRSDAYALWLAERPRDVIATVENLVSPQYGTGVTTVRRFETDGAFAALAPAERLGGADGRSIEFVGDSITAATNVVRPPGVAACADEGYESDWSQSYGGLLARRFNAAASAVAVGGKCVTERCGASLQMPDYYGSAFYADAPARTFDFAEPPDAVFVNLGTNDNLRIKTAADMEQFADASVDFLVNATEFYGSRAVDFFLSAGPMENRTADATLNAVRRARDLGLKATFVDLRDACAGLARHESAADLCDGCANHPGVGGHAAMYEAAAPVLSRAHGLKRSEERRERREFRRVMSFYESGRADAFDQDIEDRDLAHAHAVTLSKRIELSGDVSRDLLEETSAARPVASRRARAAGASCAAAAARWFAEGTEPVAEMINSESLGLGPGRDARDRFYRAVDAVERDSLYDLRRELAYVGSRNWARGAVDARARSLFHLAVQHDAHVCAAFLYHYGGVEAAKLRRGGFARACVEAAAADEAGTTTGDFYAGILRDADGGGGDGRARSLDVLGLDDPATPTTAARDPARGPLRSLRTARRGSKPRQRANPLVATTRRYVGLASAPSDVSSVWSRRSSEASPKAAPREPSLFNCIFCADTGERDRPARWSSNDFDDADFDDAYDTGGSDDVVSGGSGDDDADDDDAESESRQPLNDWRPPRRRTGR</sequence>
<keyword evidence="2" id="KW-0732">Signal</keyword>
<dbReference type="KEGG" id="aaf:AURANDRAFT_67214"/>
<evidence type="ECO:0000259" key="3">
    <source>
        <dbReference type="Pfam" id="PF13472"/>
    </source>
</evidence>
<proteinExistence type="predicted"/>
<feature type="domain" description="SGNH hydrolase-type esterase" evidence="3">
    <location>
        <begin position="169"/>
        <end position="368"/>
    </location>
</feature>
<feature type="compositionally biased region" description="Acidic residues" evidence="1">
    <location>
        <begin position="713"/>
        <end position="723"/>
    </location>
</feature>